<feature type="domain" description="PAS" evidence="2">
    <location>
        <begin position="286"/>
        <end position="356"/>
    </location>
</feature>
<dbReference type="EMBL" id="SNXS01000004">
    <property type="protein sequence ID" value="TDP63954.1"/>
    <property type="molecule type" value="Genomic_DNA"/>
</dbReference>
<dbReference type="SUPFAM" id="SSF141868">
    <property type="entry name" value="EAL domain-like"/>
    <property type="match status" value="1"/>
</dbReference>
<dbReference type="Gene3D" id="3.20.20.450">
    <property type="entry name" value="EAL domain"/>
    <property type="match status" value="1"/>
</dbReference>
<dbReference type="PROSITE" id="PS50883">
    <property type="entry name" value="EAL"/>
    <property type="match status" value="1"/>
</dbReference>
<dbReference type="CDD" id="cd00130">
    <property type="entry name" value="PAS"/>
    <property type="match status" value="1"/>
</dbReference>
<evidence type="ECO:0000256" key="1">
    <source>
        <dbReference type="SAM" id="Phobius"/>
    </source>
</evidence>
<feature type="transmembrane region" description="Helical" evidence="1">
    <location>
        <begin position="44"/>
        <end position="62"/>
    </location>
</feature>
<feature type="transmembrane region" description="Helical" evidence="1">
    <location>
        <begin position="173"/>
        <end position="199"/>
    </location>
</feature>
<dbReference type="PANTHER" id="PTHR44757:SF2">
    <property type="entry name" value="BIOFILM ARCHITECTURE MAINTENANCE PROTEIN MBAA"/>
    <property type="match status" value="1"/>
</dbReference>
<feature type="transmembrane region" description="Helical" evidence="1">
    <location>
        <begin position="103"/>
        <end position="128"/>
    </location>
</feature>
<accession>A0A4V6PV50</accession>
<dbReference type="RefSeq" id="WP_133701807.1">
    <property type="nucleotide sequence ID" value="NZ_SNXS01000004.1"/>
</dbReference>
<dbReference type="InterPro" id="IPR043128">
    <property type="entry name" value="Rev_trsase/Diguanyl_cyclase"/>
</dbReference>
<keyword evidence="6" id="KW-1185">Reference proteome</keyword>
<dbReference type="InterPro" id="IPR035919">
    <property type="entry name" value="EAL_sf"/>
</dbReference>
<keyword evidence="1" id="KW-1133">Transmembrane helix</keyword>
<reference evidence="5 6" key="1">
    <citation type="submission" date="2019-03" db="EMBL/GenBank/DDBJ databases">
        <title>Genomic Encyclopedia of Type Strains, Phase IV (KMG-IV): sequencing the most valuable type-strain genomes for metagenomic binning, comparative biology and taxonomic classification.</title>
        <authorList>
            <person name="Goeker M."/>
        </authorList>
    </citation>
    <scope>NUCLEOTIDE SEQUENCE [LARGE SCALE GENOMIC DNA]</scope>
    <source>
        <strain evidence="5 6">DSM 16998</strain>
    </source>
</reference>
<dbReference type="Gene3D" id="3.30.450.20">
    <property type="entry name" value="PAS domain"/>
    <property type="match status" value="1"/>
</dbReference>
<dbReference type="PROSITE" id="PS50887">
    <property type="entry name" value="GGDEF"/>
    <property type="match status" value="1"/>
</dbReference>
<dbReference type="NCBIfam" id="TIGR00254">
    <property type="entry name" value="GGDEF"/>
    <property type="match status" value="1"/>
</dbReference>
<evidence type="ECO:0000313" key="6">
    <source>
        <dbReference type="Proteomes" id="UP000295361"/>
    </source>
</evidence>
<dbReference type="InParanoid" id="A0A4V6PV50"/>
<name>A0A4V6PV50_9BURK</name>
<evidence type="ECO:0000259" key="3">
    <source>
        <dbReference type="PROSITE" id="PS50883"/>
    </source>
</evidence>
<gene>
    <name evidence="5" type="ORF">DES47_104236</name>
</gene>
<dbReference type="PANTHER" id="PTHR44757">
    <property type="entry name" value="DIGUANYLATE CYCLASE DGCP"/>
    <property type="match status" value="1"/>
</dbReference>
<dbReference type="InterPro" id="IPR035965">
    <property type="entry name" value="PAS-like_dom_sf"/>
</dbReference>
<keyword evidence="1" id="KW-0472">Membrane</keyword>
<dbReference type="SUPFAM" id="SSF55785">
    <property type="entry name" value="PYP-like sensor domain (PAS domain)"/>
    <property type="match status" value="1"/>
</dbReference>
<dbReference type="SMART" id="SM00052">
    <property type="entry name" value="EAL"/>
    <property type="match status" value="1"/>
</dbReference>
<evidence type="ECO:0000259" key="2">
    <source>
        <dbReference type="PROSITE" id="PS50112"/>
    </source>
</evidence>
<dbReference type="CDD" id="cd01948">
    <property type="entry name" value="EAL"/>
    <property type="match status" value="1"/>
</dbReference>
<feature type="transmembrane region" description="Helical" evidence="1">
    <location>
        <begin position="140"/>
        <end position="161"/>
    </location>
</feature>
<dbReference type="Proteomes" id="UP000295361">
    <property type="component" value="Unassembled WGS sequence"/>
</dbReference>
<comment type="caution">
    <text evidence="5">The sequence shown here is derived from an EMBL/GenBank/DDBJ whole genome shotgun (WGS) entry which is preliminary data.</text>
</comment>
<protein>
    <submittedName>
        <fullName evidence="5">PAS domain S-box-containing protein/diguanylate cyclase (GGDEF)-like protein</fullName>
    </submittedName>
</protein>
<dbReference type="OrthoDB" id="9813903at2"/>
<dbReference type="AlphaFoldDB" id="A0A4V6PV50"/>
<evidence type="ECO:0000259" key="4">
    <source>
        <dbReference type="PROSITE" id="PS50887"/>
    </source>
</evidence>
<organism evidence="5 6">
    <name type="scientific">Roseateles toxinivorans</name>
    <dbReference type="NCBI Taxonomy" id="270368"/>
    <lineage>
        <taxon>Bacteria</taxon>
        <taxon>Pseudomonadati</taxon>
        <taxon>Pseudomonadota</taxon>
        <taxon>Betaproteobacteria</taxon>
        <taxon>Burkholderiales</taxon>
        <taxon>Sphaerotilaceae</taxon>
        <taxon>Roseateles</taxon>
    </lineage>
</organism>
<dbReference type="SMART" id="SM00267">
    <property type="entry name" value="GGDEF"/>
    <property type="match status" value="1"/>
</dbReference>
<feature type="transmembrane region" description="Helical" evidence="1">
    <location>
        <begin position="211"/>
        <end position="232"/>
    </location>
</feature>
<dbReference type="PROSITE" id="PS50112">
    <property type="entry name" value="PAS"/>
    <property type="match status" value="1"/>
</dbReference>
<feature type="domain" description="EAL" evidence="3">
    <location>
        <begin position="587"/>
        <end position="843"/>
    </location>
</feature>
<dbReference type="InterPro" id="IPR001633">
    <property type="entry name" value="EAL_dom"/>
</dbReference>
<dbReference type="InterPro" id="IPR000014">
    <property type="entry name" value="PAS"/>
</dbReference>
<feature type="domain" description="GGDEF" evidence="4">
    <location>
        <begin position="445"/>
        <end position="578"/>
    </location>
</feature>
<proteinExistence type="predicted"/>
<sequence>MGRPADNTDPTTGSAQGGALWAWFKGTGFYRSHLHDYNLAASRFWLVLALTGAVAFGYNLVGLTRLPPGELWEVLGWAALAMLAAAFPIQIPRSKLSVSTSDAVLFLLLALHGAPAAALTAGVEAYLASSRSSKRLTSRVGSLAAATIGMTVGGTLFTLLAPPLQGLGFAQPAAHLAALAVGALAHFAISTWALTKVIYLKRQLSLSWDEWLSSVGWVGALTLVSAMLAGLLSLNAQSFGRAAVAVGMLVMGLSLALLRTHFRQQIVEHEAQEARVTAAELEAAHNQKRFHAAFTHASIGMAIVAADGKMLQVNQALCQLLGYSAGEIQQRSFRSLLHAGDASLLDRHVAGVSSRHEDMFSTELRCIGAHQRQTWVSLHCARFDDDATADACLIFQLHDITSRRHAEGELHHIAYHDSLTDLPNRNCFLERLQATVERSRTDQRCSFALMYLDLDRFKIVNDNLGHAAGDELLKEVARRLSVCVRPRDLVARLSGDEFAILLEETSNQQDVLALGHRVLAALELPVSIYGTEIRPQVSIGITFSDLGYRLPDEVLRDADLAMYKAKADGKGRIAMFDTSLHEQLGHKLQLEADLRHAIGEGQLSLAYQPLFDLDPYRLNGFEALARWVHPTRGPISPAVFIALAEETGCIQALTAWAIDEAARQLAVWRCEAPESAALVMHVNVSGKDLSHPQLVPHVAEVLRRHGLPAQLLTLEITESALMEQRELAMRSLAELGALGVKLGIDDFGTGYSSLAYLSTLPFDCLKIDRSFVIGMAKSQQNVEIVRTILSLGRSLNKQVVAEGIETHEQLQRLKDMGTPIGQGYLLSRPLNPTQVRDLLREPRLAPQ</sequence>
<dbReference type="Gene3D" id="3.30.70.270">
    <property type="match status" value="1"/>
</dbReference>
<dbReference type="SUPFAM" id="SSF55073">
    <property type="entry name" value="Nucleotide cyclase"/>
    <property type="match status" value="1"/>
</dbReference>
<keyword evidence="1" id="KW-0812">Transmembrane</keyword>
<dbReference type="SMART" id="SM00091">
    <property type="entry name" value="PAS"/>
    <property type="match status" value="1"/>
</dbReference>
<dbReference type="CDD" id="cd01949">
    <property type="entry name" value="GGDEF"/>
    <property type="match status" value="1"/>
</dbReference>
<dbReference type="InterPro" id="IPR029787">
    <property type="entry name" value="Nucleotide_cyclase"/>
</dbReference>
<evidence type="ECO:0000313" key="5">
    <source>
        <dbReference type="EMBL" id="TDP63954.1"/>
    </source>
</evidence>
<feature type="transmembrane region" description="Helical" evidence="1">
    <location>
        <begin position="74"/>
        <end position="91"/>
    </location>
</feature>
<dbReference type="InterPro" id="IPR052155">
    <property type="entry name" value="Biofilm_reg_signaling"/>
</dbReference>
<dbReference type="Pfam" id="PF00990">
    <property type="entry name" value="GGDEF"/>
    <property type="match status" value="1"/>
</dbReference>
<dbReference type="NCBIfam" id="TIGR00229">
    <property type="entry name" value="sensory_box"/>
    <property type="match status" value="1"/>
</dbReference>
<dbReference type="Pfam" id="PF00563">
    <property type="entry name" value="EAL"/>
    <property type="match status" value="1"/>
</dbReference>
<dbReference type="Pfam" id="PF13426">
    <property type="entry name" value="PAS_9"/>
    <property type="match status" value="1"/>
</dbReference>
<dbReference type="InterPro" id="IPR000160">
    <property type="entry name" value="GGDEF_dom"/>
</dbReference>